<evidence type="ECO:0000313" key="3">
    <source>
        <dbReference type="EMBL" id="TFK46414.1"/>
    </source>
</evidence>
<protein>
    <submittedName>
        <fullName evidence="3">Uncharacterized protein</fullName>
    </submittedName>
</protein>
<keyword evidence="2" id="KW-0812">Transmembrane</keyword>
<name>A0A5C3MMB5_9AGAM</name>
<gene>
    <name evidence="3" type="ORF">OE88DRAFT_1739512</name>
</gene>
<dbReference type="AlphaFoldDB" id="A0A5C3MMB5"/>
<feature type="region of interest" description="Disordered" evidence="1">
    <location>
        <begin position="355"/>
        <end position="408"/>
    </location>
</feature>
<dbReference type="OrthoDB" id="3323345at2759"/>
<proteinExistence type="predicted"/>
<keyword evidence="2" id="KW-1133">Transmembrane helix</keyword>
<feature type="transmembrane region" description="Helical" evidence="2">
    <location>
        <begin position="12"/>
        <end position="33"/>
    </location>
</feature>
<feature type="region of interest" description="Disordered" evidence="1">
    <location>
        <begin position="460"/>
        <end position="487"/>
    </location>
</feature>
<feature type="compositionally biased region" description="Pro residues" evidence="1">
    <location>
        <begin position="470"/>
        <end position="481"/>
    </location>
</feature>
<evidence type="ECO:0000256" key="2">
    <source>
        <dbReference type="SAM" id="Phobius"/>
    </source>
</evidence>
<evidence type="ECO:0000313" key="4">
    <source>
        <dbReference type="Proteomes" id="UP000305948"/>
    </source>
</evidence>
<reference evidence="3 4" key="1">
    <citation type="journal article" date="2019" name="Nat. Ecol. Evol.">
        <title>Megaphylogeny resolves global patterns of mushroom evolution.</title>
        <authorList>
            <person name="Varga T."/>
            <person name="Krizsan K."/>
            <person name="Foldi C."/>
            <person name="Dima B."/>
            <person name="Sanchez-Garcia M."/>
            <person name="Sanchez-Ramirez S."/>
            <person name="Szollosi G.J."/>
            <person name="Szarkandi J.G."/>
            <person name="Papp V."/>
            <person name="Albert L."/>
            <person name="Andreopoulos W."/>
            <person name="Angelini C."/>
            <person name="Antonin V."/>
            <person name="Barry K.W."/>
            <person name="Bougher N.L."/>
            <person name="Buchanan P."/>
            <person name="Buyck B."/>
            <person name="Bense V."/>
            <person name="Catcheside P."/>
            <person name="Chovatia M."/>
            <person name="Cooper J."/>
            <person name="Damon W."/>
            <person name="Desjardin D."/>
            <person name="Finy P."/>
            <person name="Geml J."/>
            <person name="Haridas S."/>
            <person name="Hughes K."/>
            <person name="Justo A."/>
            <person name="Karasinski D."/>
            <person name="Kautmanova I."/>
            <person name="Kiss B."/>
            <person name="Kocsube S."/>
            <person name="Kotiranta H."/>
            <person name="LaButti K.M."/>
            <person name="Lechner B.E."/>
            <person name="Liimatainen K."/>
            <person name="Lipzen A."/>
            <person name="Lukacs Z."/>
            <person name="Mihaltcheva S."/>
            <person name="Morgado L.N."/>
            <person name="Niskanen T."/>
            <person name="Noordeloos M.E."/>
            <person name="Ohm R.A."/>
            <person name="Ortiz-Santana B."/>
            <person name="Ovrebo C."/>
            <person name="Racz N."/>
            <person name="Riley R."/>
            <person name="Savchenko A."/>
            <person name="Shiryaev A."/>
            <person name="Soop K."/>
            <person name="Spirin V."/>
            <person name="Szebenyi C."/>
            <person name="Tomsovsky M."/>
            <person name="Tulloss R.E."/>
            <person name="Uehling J."/>
            <person name="Grigoriev I.V."/>
            <person name="Vagvolgyi C."/>
            <person name="Papp T."/>
            <person name="Martin F.M."/>
            <person name="Miettinen O."/>
            <person name="Hibbett D.S."/>
            <person name="Nagy L.G."/>
        </authorList>
    </citation>
    <scope>NUCLEOTIDE SEQUENCE [LARGE SCALE GENOMIC DNA]</scope>
    <source>
        <strain evidence="3 4">OMC1185</strain>
    </source>
</reference>
<accession>A0A5C3MMB5</accession>
<dbReference type="Proteomes" id="UP000305948">
    <property type="component" value="Unassembled WGS sequence"/>
</dbReference>
<keyword evidence="2" id="KW-0472">Membrane</keyword>
<organism evidence="3 4">
    <name type="scientific">Heliocybe sulcata</name>
    <dbReference type="NCBI Taxonomy" id="5364"/>
    <lineage>
        <taxon>Eukaryota</taxon>
        <taxon>Fungi</taxon>
        <taxon>Dikarya</taxon>
        <taxon>Basidiomycota</taxon>
        <taxon>Agaricomycotina</taxon>
        <taxon>Agaricomycetes</taxon>
        <taxon>Gloeophyllales</taxon>
        <taxon>Gloeophyllaceae</taxon>
        <taxon>Heliocybe</taxon>
    </lineage>
</organism>
<evidence type="ECO:0000256" key="1">
    <source>
        <dbReference type="SAM" id="MobiDB-lite"/>
    </source>
</evidence>
<feature type="compositionally biased region" description="Basic and acidic residues" evidence="1">
    <location>
        <begin position="460"/>
        <end position="469"/>
    </location>
</feature>
<keyword evidence="4" id="KW-1185">Reference proteome</keyword>
<dbReference type="EMBL" id="ML213530">
    <property type="protein sequence ID" value="TFK46414.1"/>
    <property type="molecule type" value="Genomic_DNA"/>
</dbReference>
<sequence>MEKTTSTFPVEAFGLGLVVLIIGFIAGAVWLFVTRTPVRFDDSNSTPVADWIVNSITTSVHIPSDTLMLSPMPSEIDVANISLGSADDAPTNVHDVPSGLEVFPYNTLSHPSQNPRLLGSPAVSQLLEEHSTNLSLELEACMNRSSSFGLTAYLPPLSPSSACSSQSACPRSSSTYDPLTEVLEHTDISELDVVQVVPRSISWVASTEAVDDPDISAYASNCSIRVPSLRRSGFIEDAQAFARDLLPGSTSCRLPTIPSLDFANLSVGAIEDPLSGMSSRIGTPPPSISHDYQSCPQDVRGAGRTNGLVPRAATAPTSISQGRRSCPEDVSLSLSEQCKAAAPKISTASHLRVRVPPMNGLPRNPQDVRGSGQRQTVDWPAARAAHRPPTRSRGSAPPAIGSKYASSDYKHEAREAIARCKELRRRGVELNERIEKTTMRVAEIRARWRKAEERRATYELAGAHDEELPPPKPPPEPPVTLPPMIAV</sequence>